<reference evidence="3 4" key="1">
    <citation type="journal article" date="2014" name="Genome Announc.">
        <title>Draft Genome Sequence of Magnetospirillum sp. Strain SO-1, a Freshwater Magnetotactic Bacterium Isolated from the Ol'khovka River, Russia.</title>
        <authorList>
            <person name="Grouzdev D.S."/>
            <person name="Dziuba M.V."/>
            <person name="Sukhacheva M.S."/>
            <person name="Mardanov A.V."/>
            <person name="Beletskiy A.V."/>
            <person name="Kuznetsov B.B."/>
            <person name="Skryabin K.G."/>
        </authorList>
    </citation>
    <scope>NUCLEOTIDE SEQUENCE [LARGE SCALE GENOMIC DNA]</scope>
    <source>
        <strain evidence="3 4">SO-1</strain>
    </source>
</reference>
<name>M3AC80_9PROT</name>
<feature type="domain" description="Zinc finger CHCC-type" evidence="2">
    <location>
        <begin position="38"/>
        <end position="73"/>
    </location>
</feature>
<organism evidence="3 4">
    <name type="scientific">Paramagnetospirillum caucaseum</name>
    <dbReference type="NCBI Taxonomy" id="1244869"/>
    <lineage>
        <taxon>Bacteria</taxon>
        <taxon>Pseudomonadati</taxon>
        <taxon>Pseudomonadota</taxon>
        <taxon>Alphaproteobacteria</taxon>
        <taxon>Rhodospirillales</taxon>
        <taxon>Magnetospirillaceae</taxon>
        <taxon>Paramagnetospirillum</taxon>
    </lineage>
</organism>
<evidence type="ECO:0000313" key="4">
    <source>
        <dbReference type="Proteomes" id="UP000011744"/>
    </source>
</evidence>
<evidence type="ECO:0000259" key="2">
    <source>
        <dbReference type="Pfam" id="PF10276"/>
    </source>
</evidence>
<dbReference type="PATRIC" id="fig|1244869.3.peg.1780"/>
<dbReference type="RefSeq" id="WP_008616571.1">
    <property type="nucleotide sequence ID" value="NZ_AONQ01000018.1"/>
</dbReference>
<evidence type="ECO:0000256" key="1">
    <source>
        <dbReference type="SAM" id="MobiDB-lite"/>
    </source>
</evidence>
<feature type="compositionally biased region" description="Polar residues" evidence="1">
    <location>
        <begin position="9"/>
        <end position="21"/>
    </location>
</feature>
<dbReference type="eggNOG" id="COG4391">
    <property type="taxonomic scope" value="Bacteria"/>
</dbReference>
<dbReference type="Gene3D" id="2.60.260.40">
    <property type="entry name" value="q5lls5 like domains"/>
    <property type="match status" value="1"/>
</dbReference>
<protein>
    <recommendedName>
        <fullName evidence="2">Zinc finger CHCC-type domain-containing protein</fullName>
    </recommendedName>
</protein>
<dbReference type="EMBL" id="AONQ01000018">
    <property type="protein sequence ID" value="EME70408.1"/>
    <property type="molecule type" value="Genomic_DNA"/>
</dbReference>
<dbReference type="Pfam" id="PF10276">
    <property type="entry name" value="zf-CHCC"/>
    <property type="match status" value="1"/>
</dbReference>
<keyword evidence="4" id="KW-1185">Reference proteome</keyword>
<accession>M3AC80</accession>
<proteinExistence type="predicted"/>
<dbReference type="Proteomes" id="UP000011744">
    <property type="component" value="Unassembled WGS sequence"/>
</dbReference>
<gene>
    <name evidence="3" type="ORF">H261_08798</name>
</gene>
<dbReference type="AlphaFoldDB" id="M3AC80"/>
<evidence type="ECO:0000313" key="3">
    <source>
        <dbReference type="EMBL" id="EME70408.1"/>
    </source>
</evidence>
<comment type="caution">
    <text evidence="3">The sequence shown here is derived from an EMBL/GenBank/DDBJ whole genome shotgun (WGS) entry which is preliminary data.</text>
</comment>
<sequence>MAANGYHPANTSVNGAPMSSASTQPAAAFETVTVSAAKVACDGDVATGLGHPRVFLDLTAEGKIVCPYCSRTYVLAEGAKIGHH</sequence>
<dbReference type="InterPro" id="IPR019401">
    <property type="entry name" value="Znf_CHCC"/>
</dbReference>
<feature type="region of interest" description="Disordered" evidence="1">
    <location>
        <begin position="1"/>
        <end position="21"/>
    </location>
</feature>
<dbReference type="STRING" id="1244869.H261_08798"/>